<proteinExistence type="inferred from homology"/>
<dbReference type="Gene3D" id="3.40.1190.20">
    <property type="match status" value="1"/>
</dbReference>
<organism evidence="5 6">
    <name type="scientific">Aliidiomarina haloalkalitolerans</name>
    <dbReference type="NCBI Taxonomy" id="859059"/>
    <lineage>
        <taxon>Bacteria</taxon>
        <taxon>Pseudomonadati</taxon>
        <taxon>Pseudomonadota</taxon>
        <taxon>Gammaproteobacteria</taxon>
        <taxon>Alteromonadales</taxon>
        <taxon>Idiomarinaceae</taxon>
        <taxon>Aliidiomarina</taxon>
    </lineage>
</organism>
<dbReference type="InterPro" id="IPR052700">
    <property type="entry name" value="Carb_kinase_PfkB-like"/>
</dbReference>
<accession>A0A432VT25</accession>
<keyword evidence="6" id="KW-1185">Reference proteome</keyword>
<evidence type="ECO:0000313" key="6">
    <source>
        <dbReference type="Proteomes" id="UP000288212"/>
    </source>
</evidence>
<keyword evidence="2" id="KW-0808">Transferase</keyword>
<evidence type="ECO:0000259" key="4">
    <source>
        <dbReference type="Pfam" id="PF00294"/>
    </source>
</evidence>
<dbReference type="SUPFAM" id="SSF53613">
    <property type="entry name" value="Ribokinase-like"/>
    <property type="match status" value="1"/>
</dbReference>
<evidence type="ECO:0000256" key="1">
    <source>
        <dbReference type="ARBA" id="ARBA00010688"/>
    </source>
</evidence>
<feature type="domain" description="Carbohydrate kinase PfkB" evidence="4">
    <location>
        <begin position="38"/>
        <end position="319"/>
    </location>
</feature>
<reference evidence="5 6" key="1">
    <citation type="journal article" date="2011" name="Front. Microbiol.">
        <title>Genomic signatures of strain selection and enhancement in Bacillus atrophaeus var. globigii, a historical biowarfare simulant.</title>
        <authorList>
            <person name="Gibbons H.S."/>
            <person name="Broomall S.M."/>
            <person name="McNew L.A."/>
            <person name="Daligault H."/>
            <person name="Chapman C."/>
            <person name="Bruce D."/>
            <person name="Karavis M."/>
            <person name="Krepps M."/>
            <person name="McGregor P.A."/>
            <person name="Hong C."/>
            <person name="Park K.H."/>
            <person name="Akmal A."/>
            <person name="Feldman A."/>
            <person name="Lin J.S."/>
            <person name="Chang W.E."/>
            <person name="Higgs B.W."/>
            <person name="Demirev P."/>
            <person name="Lindquist J."/>
            <person name="Liem A."/>
            <person name="Fochler E."/>
            <person name="Read T.D."/>
            <person name="Tapia R."/>
            <person name="Johnson S."/>
            <person name="Bishop-Lilly K.A."/>
            <person name="Detter C."/>
            <person name="Han C."/>
            <person name="Sozhamannan S."/>
            <person name="Rosenzweig C.N."/>
            <person name="Skowronski E.W."/>
        </authorList>
    </citation>
    <scope>NUCLEOTIDE SEQUENCE [LARGE SCALE GENOMIC DNA]</scope>
    <source>
        <strain evidence="5 6">AK5</strain>
    </source>
</reference>
<dbReference type="OrthoDB" id="9813569at2"/>
<dbReference type="Pfam" id="PF00294">
    <property type="entry name" value="PfkB"/>
    <property type="match status" value="1"/>
</dbReference>
<dbReference type="RefSeq" id="WP_126793094.1">
    <property type="nucleotide sequence ID" value="NZ_PIPI01000005.1"/>
</dbReference>
<dbReference type="InterPro" id="IPR002173">
    <property type="entry name" value="Carboh/pur_kinase_PfkB_CS"/>
</dbReference>
<dbReference type="GO" id="GO:0016301">
    <property type="term" value="F:kinase activity"/>
    <property type="evidence" value="ECO:0007669"/>
    <property type="project" value="UniProtKB-KW"/>
</dbReference>
<dbReference type="CDD" id="cd01168">
    <property type="entry name" value="adenosine_kinase"/>
    <property type="match status" value="1"/>
</dbReference>
<sequence length="339" mass="36940">MKTYDIIGVGNALVDQEFKVTDEFLARHNIEKSIMTLLDEAQQQLLLAELHKEFTLEKRVGGGSAANSLVAFSQFGGKAFYCCKVANDDDGNFYQQDLDRAGVSTHLVKQNNDGHTGKCVVMVTPDAERTMCTFLGITIDFSTEELEPEVVADSKYLYVEGYLATSEIARAAVREAREVAEQNQTKIALTFSDSSMVKYFKEGLDEFLTPGVDILFCNQEEAEIYTGKEGIEPAMEALLQFARQVVITRGKNGALIGTKERRIQVPGFKVQAIDTNGAGDMFAGAYLFGISQGLTPAQAGTLASRSAAEVVSNYGPRLSIAQQQAILAELNLVEELAAS</sequence>
<dbReference type="InterPro" id="IPR011611">
    <property type="entry name" value="PfkB_dom"/>
</dbReference>
<protein>
    <submittedName>
        <fullName evidence="5">Adenosine kinase</fullName>
    </submittedName>
</protein>
<evidence type="ECO:0000256" key="3">
    <source>
        <dbReference type="ARBA" id="ARBA00022777"/>
    </source>
</evidence>
<dbReference type="Proteomes" id="UP000288212">
    <property type="component" value="Unassembled WGS sequence"/>
</dbReference>
<dbReference type="AlphaFoldDB" id="A0A432VT25"/>
<dbReference type="PANTHER" id="PTHR43320:SF3">
    <property type="entry name" value="CARBOHYDRATE KINASE PFKB DOMAIN-CONTAINING PROTEIN"/>
    <property type="match status" value="1"/>
</dbReference>
<dbReference type="InterPro" id="IPR029056">
    <property type="entry name" value="Ribokinase-like"/>
</dbReference>
<evidence type="ECO:0000256" key="2">
    <source>
        <dbReference type="ARBA" id="ARBA00022679"/>
    </source>
</evidence>
<keyword evidence="3 5" id="KW-0418">Kinase</keyword>
<dbReference type="PROSITE" id="PS00584">
    <property type="entry name" value="PFKB_KINASES_2"/>
    <property type="match status" value="1"/>
</dbReference>
<comment type="caution">
    <text evidence="5">The sequence shown here is derived from an EMBL/GenBank/DDBJ whole genome shotgun (WGS) entry which is preliminary data.</text>
</comment>
<gene>
    <name evidence="5" type="ORF">CWE06_08465</name>
</gene>
<comment type="similarity">
    <text evidence="1">Belongs to the carbohydrate kinase PfkB family.</text>
</comment>
<name>A0A432VT25_9GAMM</name>
<dbReference type="EMBL" id="PIPI01000005">
    <property type="protein sequence ID" value="RUO19554.1"/>
    <property type="molecule type" value="Genomic_DNA"/>
</dbReference>
<dbReference type="PANTHER" id="PTHR43320">
    <property type="entry name" value="SUGAR KINASE"/>
    <property type="match status" value="1"/>
</dbReference>
<evidence type="ECO:0000313" key="5">
    <source>
        <dbReference type="EMBL" id="RUO19554.1"/>
    </source>
</evidence>